<gene>
    <name evidence="1" type="ORF">TGEB3V08_LOCUS7256</name>
</gene>
<accession>A0A7R9K1R4</accession>
<dbReference type="PANTHER" id="PTHR46060">
    <property type="entry name" value="MARINER MOS1 TRANSPOSASE-LIKE PROTEIN"/>
    <property type="match status" value="1"/>
</dbReference>
<protein>
    <submittedName>
        <fullName evidence="1">Uncharacterized protein</fullName>
    </submittedName>
</protein>
<sequence length="177" mass="20124">MNSLDTSYTMQGGTKIGMSGCLRAEFLSTMIPMFSAKKNCKDLMKQILRGKKTGPGRWNVVAKNLTAGPQHHLTNQLLQRLKFLLQHHHHLRILHLMFLEGDVDALTPPLKRKSGTETFQMMQQTYGNEATSRPVCFVWHSCFWSGRMSLKDEERSGRPSKITNSEIHSWRSGAVPL</sequence>
<name>A0A7R9K1R4_TIMGE</name>
<dbReference type="InterPro" id="IPR052709">
    <property type="entry name" value="Transposase-MT_Hybrid"/>
</dbReference>
<evidence type="ECO:0000313" key="1">
    <source>
        <dbReference type="EMBL" id="CAD7599127.1"/>
    </source>
</evidence>
<organism evidence="1">
    <name type="scientific">Timema genevievae</name>
    <name type="common">Walking stick</name>
    <dbReference type="NCBI Taxonomy" id="629358"/>
    <lineage>
        <taxon>Eukaryota</taxon>
        <taxon>Metazoa</taxon>
        <taxon>Ecdysozoa</taxon>
        <taxon>Arthropoda</taxon>
        <taxon>Hexapoda</taxon>
        <taxon>Insecta</taxon>
        <taxon>Pterygota</taxon>
        <taxon>Neoptera</taxon>
        <taxon>Polyneoptera</taxon>
        <taxon>Phasmatodea</taxon>
        <taxon>Timematodea</taxon>
        <taxon>Timematoidea</taxon>
        <taxon>Timematidae</taxon>
        <taxon>Timema</taxon>
    </lineage>
</organism>
<proteinExistence type="predicted"/>
<dbReference type="EMBL" id="OE842241">
    <property type="protein sequence ID" value="CAD7599127.1"/>
    <property type="molecule type" value="Genomic_DNA"/>
</dbReference>
<dbReference type="AlphaFoldDB" id="A0A7R9K1R4"/>
<dbReference type="PANTHER" id="PTHR46060:SF1">
    <property type="entry name" value="MARINER MOS1 TRANSPOSASE-LIKE PROTEIN"/>
    <property type="match status" value="1"/>
</dbReference>
<reference evidence="1" key="1">
    <citation type="submission" date="2020-11" db="EMBL/GenBank/DDBJ databases">
        <authorList>
            <person name="Tran Van P."/>
        </authorList>
    </citation>
    <scope>NUCLEOTIDE SEQUENCE</scope>
</reference>